<sequence length="537" mass="60203">MEAAFVAVPAPNSLHFTTSSSASLCSRSHNPTLSSLRIHHPVSIHCSISTSMKSSSSSKPVSALNNQQKLDYYFNLQTSARAQRPYIPTEKRVELLKELKSMLLENEPNIYSALQSDCAILPQQSTSLLSSIFTDAISRIDFLIEKLSPSHQFSIPHSISNFLFYDHRYNLHKVIPLESLGIVGIFGALNYPFSVLYYDLANAIFSGNRVILKPYENAPKCFKLIESMIEECFESEYVAVIGGGRLVSQSFCGMNWNHLMFAGSASIGAMVKKIADQKQTSMSISYTGRNSTILMNECLSLDFVEEIIAGKCIENGRFCLGSKVVHVDERVLNQFLDLVKEAYGNVSRSCKYRGVVQPVHFNRIQGYLKEAKDRGTQVLRLGGVEGGDESDEVKSRNFGLVVVVNGDKDLSLFKEDLKAPVLIVKTYAAVRQAIENVVEVNKGGEWPVVVYLMSTRKDVFEYVVKNGKWMGRGAMGMDVVWRQEVDRSTKLVEKRAQKKEKERDAVDVRVKSDEVVREEGVNWMVNKVKEWVASKVE</sequence>
<organism evidence="4">
    <name type="scientific">Timspurckia oligopyrenoides</name>
    <dbReference type="NCBI Taxonomy" id="708627"/>
    <lineage>
        <taxon>Eukaryota</taxon>
        <taxon>Rhodophyta</taxon>
        <taxon>Bangiophyceae</taxon>
        <taxon>Porphyridiales</taxon>
        <taxon>Porphyridiaceae</taxon>
        <taxon>Timspurckia</taxon>
    </lineage>
</organism>
<accession>A0A7S1EU63</accession>
<dbReference type="GO" id="GO:0006081">
    <property type="term" value="P:aldehyde metabolic process"/>
    <property type="evidence" value="ECO:0007669"/>
    <property type="project" value="InterPro"/>
</dbReference>
<evidence type="ECO:0000313" key="4">
    <source>
        <dbReference type="EMBL" id="CAD8823727.1"/>
    </source>
</evidence>
<proteinExistence type="inferred from homology"/>
<dbReference type="Gene3D" id="3.40.605.10">
    <property type="entry name" value="Aldehyde Dehydrogenase, Chain A, domain 1"/>
    <property type="match status" value="1"/>
</dbReference>
<feature type="domain" description="Aldehyde dehydrogenase" evidence="3">
    <location>
        <begin position="77"/>
        <end position="437"/>
    </location>
</feature>
<evidence type="ECO:0000256" key="1">
    <source>
        <dbReference type="ARBA" id="ARBA00009986"/>
    </source>
</evidence>
<name>A0A7S1EU63_9RHOD</name>
<keyword evidence="2" id="KW-0560">Oxidoreductase</keyword>
<dbReference type="InterPro" id="IPR016161">
    <property type="entry name" value="Ald_DH/histidinol_DH"/>
</dbReference>
<dbReference type="InterPro" id="IPR012394">
    <property type="entry name" value="Aldehyde_DH_NAD(P)"/>
</dbReference>
<gene>
    <name evidence="4" type="ORF">TOLI1172_LOCUS8125</name>
</gene>
<dbReference type="PANTHER" id="PTHR43570">
    <property type="entry name" value="ALDEHYDE DEHYDROGENASE"/>
    <property type="match status" value="1"/>
</dbReference>
<dbReference type="AlphaFoldDB" id="A0A7S1EU63"/>
<dbReference type="Pfam" id="PF00171">
    <property type="entry name" value="Aldedh"/>
    <property type="match status" value="1"/>
</dbReference>
<dbReference type="InterPro" id="IPR016162">
    <property type="entry name" value="Ald_DH_N"/>
</dbReference>
<dbReference type="SUPFAM" id="SSF53720">
    <property type="entry name" value="ALDH-like"/>
    <property type="match status" value="1"/>
</dbReference>
<dbReference type="GO" id="GO:0005737">
    <property type="term" value="C:cytoplasm"/>
    <property type="evidence" value="ECO:0007669"/>
    <property type="project" value="TreeGrafter"/>
</dbReference>
<evidence type="ECO:0000259" key="3">
    <source>
        <dbReference type="Pfam" id="PF00171"/>
    </source>
</evidence>
<dbReference type="PANTHER" id="PTHR43570:SF16">
    <property type="entry name" value="ALDEHYDE DEHYDROGENASE TYPE III, ISOFORM Q"/>
    <property type="match status" value="1"/>
</dbReference>
<dbReference type="EMBL" id="HBFP01011253">
    <property type="protein sequence ID" value="CAD8823727.1"/>
    <property type="molecule type" value="Transcribed_RNA"/>
</dbReference>
<evidence type="ECO:0000256" key="2">
    <source>
        <dbReference type="ARBA" id="ARBA00023002"/>
    </source>
</evidence>
<dbReference type="InterPro" id="IPR016163">
    <property type="entry name" value="Ald_DH_C"/>
</dbReference>
<comment type="similarity">
    <text evidence="1">Belongs to the aldehyde dehydrogenase family.</text>
</comment>
<protein>
    <recommendedName>
        <fullName evidence="3">Aldehyde dehydrogenase domain-containing protein</fullName>
    </recommendedName>
</protein>
<dbReference type="InterPro" id="IPR015590">
    <property type="entry name" value="Aldehyde_DH_dom"/>
</dbReference>
<dbReference type="GO" id="GO:0004029">
    <property type="term" value="F:aldehyde dehydrogenase (NAD+) activity"/>
    <property type="evidence" value="ECO:0007669"/>
    <property type="project" value="TreeGrafter"/>
</dbReference>
<dbReference type="Gene3D" id="3.40.309.10">
    <property type="entry name" value="Aldehyde Dehydrogenase, Chain A, domain 2"/>
    <property type="match status" value="1"/>
</dbReference>
<reference evidence="4" key="1">
    <citation type="submission" date="2021-01" db="EMBL/GenBank/DDBJ databases">
        <authorList>
            <person name="Corre E."/>
            <person name="Pelletier E."/>
            <person name="Niang G."/>
            <person name="Scheremetjew M."/>
            <person name="Finn R."/>
            <person name="Kale V."/>
            <person name="Holt S."/>
            <person name="Cochrane G."/>
            <person name="Meng A."/>
            <person name="Brown T."/>
            <person name="Cohen L."/>
        </authorList>
    </citation>
    <scope>NUCLEOTIDE SEQUENCE</scope>
    <source>
        <strain evidence="4">CCMP3278</strain>
    </source>
</reference>